<dbReference type="InParanoid" id="A0A316YKP6"/>
<dbReference type="EMBL" id="KZ819636">
    <property type="protein sequence ID" value="PWN89791.1"/>
    <property type="molecule type" value="Genomic_DNA"/>
</dbReference>
<evidence type="ECO:0000256" key="5">
    <source>
        <dbReference type="SAM" id="MobiDB-lite"/>
    </source>
</evidence>
<sequence>MVRGAAKAQAQAKNAAKQEAAKGGKSQLKDREKALKFICPQCKAPSPHYNTLKTHMESKHPKADVPPEDSFKV</sequence>
<evidence type="ECO:0008006" key="8">
    <source>
        <dbReference type="Google" id="ProtNLM"/>
    </source>
</evidence>
<feature type="region of interest" description="Disordered" evidence="5">
    <location>
        <begin position="1"/>
        <end position="28"/>
    </location>
</feature>
<dbReference type="InterPro" id="IPR026939">
    <property type="entry name" value="ZNF706/At2g23090_sf"/>
</dbReference>
<dbReference type="PANTHER" id="PTHR21213:SF0">
    <property type="entry name" value="ZINC FINGER PROTEIN 706"/>
    <property type="match status" value="1"/>
</dbReference>
<accession>A0A316YKP6</accession>
<dbReference type="RefSeq" id="XP_025376989.1">
    <property type="nucleotide sequence ID" value="XM_025524002.1"/>
</dbReference>
<feature type="region of interest" description="Disordered" evidence="5">
    <location>
        <begin position="50"/>
        <end position="73"/>
    </location>
</feature>
<organism evidence="6 7">
    <name type="scientific">Acaromyces ingoldii</name>
    <dbReference type="NCBI Taxonomy" id="215250"/>
    <lineage>
        <taxon>Eukaryota</taxon>
        <taxon>Fungi</taxon>
        <taxon>Dikarya</taxon>
        <taxon>Basidiomycota</taxon>
        <taxon>Ustilaginomycotina</taxon>
        <taxon>Exobasidiomycetes</taxon>
        <taxon>Exobasidiales</taxon>
        <taxon>Cryptobasidiaceae</taxon>
        <taxon>Acaromyces</taxon>
    </lineage>
</organism>
<dbReference type="SUPFAM" id="SSF118359">
    <property type="entry name" value="Expressed protein At2g23090/F21P24.15"/>
    <property type="match status" value="1"/>
</dbReference>
<comment type="subcellular location">
    <subcellularLocation>
        <location evidence="2">Cytoplasm</location>
    </subcellularLocation>
    <subcellularLocation>
        <location evidence="1">Nucleus</location>
    </subcellularLocation>
</comment>
<feature type="compositionally biased region" description="Basic and acidic residues" evidence="5">
    <location>
        <begin position="19"/>
        <end position="28"/>
    </location>
</feature>
<keyword evidence="3" id="KW-0963">Cytoplasm</keyword>
<dbReference type="PANTHER" id="PTHR21213">
    <property type="entry name" value="GEO09665P1-RELATED"/>
    <property type="match status" value="1"/>
</dbReference>
<keyword evidence="7" id="KW-1185">Reference proteome</keyword>
<evidence type="ECO:0000256" key="1">
    <source>
        <dbReference type="ARBA" id="ARBA00004123"/>
    </source>
</evidence>
<evidence type="ECO:0000256" key="4">
    <source>
        <dbReference type="ARBA" id="ARBA00023242"/>
    </source>
</evidence>
<evidence type="ECO:0000256" key="2">
    <source>
        <dbReference type="ARBA" id="ARBA00004496"/>
    </source>
</evidence>
<dbReference type="GO" id="GO:0005634">
    <property type="term" value="C:nucleus"/>
    <property type="evidence" value="ECO:0007669"/>
    <property type="project" value="UniProtKB-SubCell"/>
</dbReference>
<name>A0A316YKP6_9BASI</name>
<reference evidence="6 7" key="1">
    <citation type="journal article" date="2018" name="Mol. Biol. Evol.">
        <title>Broad Genomic Sampling Reveals a Smut Pathogenic Ancestry of the Fungal Clade Ustilaginomycotina.</title>
        <authorList>
            <person name="Kijpornyongpan T."/>
            <person name="Mondo S.J."/>
            <person name="Barry K."/>
            <person name="Sandor L."/>
            <person name="Lee J."/>
            <person name="Lipzen A."/>
            <person name="Pangilinan J."/>
            <person name="LaButti K."/>
            <person name="Hainaut M."/>
            <person name="Henrissat B."/>
            <person name="Grigoriev I.V."/>
            <person name="Spatafora J.W."/>
            <person name="Aime M.C."/>
        </authorList>
    </citation>
    <scope>NUCLEOTIDE SEQUENCE [LARGE SCALE GENOMIC DNA]</scope>
    <source>
        <strain evidence="6 7">MCA 4198</strain>
    </source>
</reference>
<feature type="compositionally biased region" description="Low complexity" evidence="5">
    <location>
        <begin position="1"/>
        <end position="18"/>
    </location>
</feature>
<gene>
    <name evidence="6" type="ORF">FA10DRAFT_285509</name>
</gene>
<feature type="compositionally biased region" description="Basic and acidic residues" evidence="5">
    <location>
        <begin position="54"/>
        <end position="73"/>
    </location>
</feature>
<keyword evidence="4" id="KW-0539">Nucleus</keyword>
<dbReference type="InterPro" id="IPR045230">
    <property type="entry name" value="MBS1/2-like"/>
</dbReference>
<dbReference type="Gene3D" id="4.10.1050.10">
    <property type="entry name" value="At2g23090-like"/>
    <property type="match status" value="1"/>
</dbReference>
<proteinExistence type="predicted"/>
<dbReference type="Proteomes" id="UP000245768">
    <property type="component" value="Unassembled WGS sequence"/>
</dbReference>
<evidence type="ECO:0000313" key="7">
    <source>
        <dbReference type="Proteomes" id="UP000245768"/>
    </source>
</evidence>
<protein>
    <recommendedName>
        <fullName evidence="8">Small EDRK-rich factor-like N-terminal domain-containing protein</fullName>
    </recommendedName>
</protein>
<evidence type="ECO:0000313" key="6">
    <source>
        <dbReference type="EMBL" id="PWN89791.1"/>
    </source>
</evidence>
<dbReference type="OrthoDB" id="73348at2759"/>
<dbReference type="GO" id="GO:0005737">
    <property type="term" value="C:cytoplasm"/>
    <property type="evidence" value="ECO:0007669"/>
    <property type="project" value="UniProtKB-SubCell"/>
</dbReference>
<dbReference type="AlphaFoldDB" id="A0A316YKP6"/>
<dbReference type="GeneID" id="37045918"/>
<evidence type="ECO:0000256" key="3">
    <source>
        <dbReference type="ARBA" id="ARBA00022490"/>
    </source>
</evidence>